<keyword evidence="5 6" id="KW-0472">Membrane</keyword>
<accession>A0A5J6N1R4</accession>
<reference evidence="7 8" key="1">
    <citation type="submission" date="2019-08" db="EMBL/GenBank/DDBJ databases">
        <title>Hyperibacter terrae gen. nov., sp. nov. and Hyperibacter viscosus sp. nov., two new members in the family Rhodospirillaceae isolated from the rhizosphere of Hypericum perforatum.</title>
        <authorList>
            <person name="Noviana Z."/>
        </authorList>
    </citation>
    <scope>NUCLEOTIDE SEQUENCE [LARGE SCALE GENOMIC DNA]</scope>
    <source>
        <strain evidence="7 8">R5959</strain>
    </source>
</reference>
<dbReference type="GO" id="GO:0005886">
    <property type="term" value="C:plasma membrane"/>
    <property type="evidence" value="ECO:0007669"/>
    <property type="project" value="UniProtKB-SubCell"/>
</dbReference>
<keyword evidence="4 6" id="KW-1133">Transmembrane helix</keyword>
<dbReference type="AlphaFoldDB" id="A0A5J6N1R4"/>
<evidence type="ECO:0000313" key="7">
    <source>
        <dbReference type="EMBL" id="QEX20856.1"/>
    </source>
</evidence>
<dbReference type="Proteomes" id="UP000325797">
    <property type="component" value="Chromosome"/>
</dbReference>
<evidence type="ECO:0000313" key="8">
    <source>
        <dbReference type="Proteomes" id="UP000325797"/>
    </source>
</evidence>
<feature type="transmembrane region" description="Helical" evidence="6">
    <location>
        <begin position="216"/>
        <end position="236"/>
    </location>
</feature>
<dbReference type="InterPro" id="IPR045214">
    <property type="entry name" value="Surf1/Surf4"/>
</dbReference>
<evidence type="ECO:0000256" key="5">
    <source>
        <dbReference type="ARBA" id="ARBA00023136"/>
    </source>
</evidence>
<keyword evidence="6" id="KW-1003">Cell membrane</keyword>
<dbReference type="Pfam" id="PF02104">
    <property type="entry name" value="SURF1"/>
    <property type="match status" value="1"/>
</dbReference>
<dbReference type="PANTHER" id="PTHR23427">
    <property type="entry name" value="SURFEIT LOCUS PROTEIN"/>
    <property type="match status" value="1"/>
</dbReference>
<evidence type="ECO:0000256" key="1">
    <source>
        <dbReference type="ARBA" id="ARBA00004370"/>
    </source>
</evidence>
<feature type="transmembrane region" description="Helical" evidence="6">
    <location>
        <begin position="15"/>
        <end position="34"/>
    </location>
</feature>
<dbReference type="PANTHER" id="PTHR23427:SF2">
    <property type="entry name" value="SURFEIT LOCUS PROTEIN 1"/>
    <property type="match status" value="1"/>
</dbReference>
<dbReference type="EMBL" id="CP042582">
    <property type="protein sequence ID" value="QEX20856.1"/>
    <property type="molecule type" value="Genomic_DNA"/>
</dbReference>
<evidence type="ECO:0000256" key="3">
    <source>
        <dbReference type="ARBA" id="ARBA00022692"/>
    </source>
</evidence>
<dbReference type="OrthoDB" id="6079986at2"/>
<keyword evidence="3 6" id="KW-0812">Transmembrane</keyword>
<name>A0A5J6N1R4_9PROT</name>
<gene>
    <name evidence="7" type="ORF">FRZ61_07760</name>
</gene>
<organism evidence="7 8">
    <name type="scientific">Hypericibacter adhaerens</name>
    <dbReference type="NCBI Taxonomy" id="2602016"/>
    <lineage>
        <taxon>Bacteria</taxon>
        <taxon>Pseudomonadati</taxon>
        <taxon>Pseudomonadota</taxon>
        <taxon>Alphaproteobacteria</taxon>
        <taxon>Rhodospirillales</taxon>
        <taxon>Dongiaceae</taxon>
        <taxon>Hypericibacter</taxon>
    </lineage>
</organism>
<sequence>MSEPFYAGRLFRPKPGATVAAGIVFVILVALGVWQLQRLAWKEGLIAERHERSTAEAIDIPGPGGDLAGLDFRHAKALGRFDHAHEMYLAARSMNGNPGYHVVTPFKLDDGRTLLVDRGWIPLERKDPAKRAEGQVEGEIAIDGLLRLQRAKTWLEPDNQPKDNLWFWVDLPAMTAYVGLGPDQVAPFFLEAGPAPNPGGFPIGGQSRTELPNDHLQYAITWFSFAVILAVIWFLYHWKKPEEENAGRSAASPPAGSRPAR</sequence>
<evidence type="ECO:0000256" key="2">
    <source>
        <dbReference type="ARBA" id="ARBA00007165"/>
    </source>
</evidence>
<dbReference type="InterPro" id="IPR002994">
    <property type="entry name" value="Surf1/Shy1"/>
</dbReference>
<keyword evidence="8" id="KW-1185">Reference proteome</keyword>
<dbReference type="CDD" id="cd06662">
    <property type="entry name" value="SURF1"/>
    <property type="match status" value="1"/>
</dbReference>
<evidence type="ECO:0000256" key="6">
    <source>
        <dbReference type="RuleBase" id="RU363076"/>
    </source>
</evidence>
<proteinExistence type="inferred from homology"/>
<comment type="similarity">
    <text evidence="2 6">Belongs to the SURF1 family.</text>
</comment>
<dbReference type="KEGG" id="hadh:FRZ61_07760"/>
<protein>
    <recommendedName>
        <fullName evidence="6">SURF1-like protein</fullName>
    </recommendedName>
</protein>
<comment type="subcellular location">
    <subcellularLocation>
        <location evidence="6">Cell membrane</location>
        <topology evidence="6">Multi-pass membrane protein</topology>
    </subcellularLocation>
    <subcellularLocation>
        <location evidence="1">Membrane</location>
    </subcellularLocation>
</comment>
<dbReference type="RefSeq" id="WP_151115066.1">
    <property type="nucleotide sequence ID" value="NZ_CP042582.1"/>
</dbReference>
<evidence type="ECO:0000256" key="4">
    <source>
        <dbReference type="ARBA" id="ARBA00022989"/>
    </source>
</evidence>
<dbReference type="PROSITE" id="PS50895">
    <property type="entry name" value="SURF1"/>
    <property type="match status" value="1"/>
</dbReference>